<dbReference type="EnsemblPlants" id="Kaladp0024s0153.1.v1.1">
    <property type="protein sequence ID" value="Kaladp0024s0153.1.v1.1.CDS.1"/>
    <property type="gene ID" value="Kaladp0024s0153.v1.1"/>
</dbReference>
<feature type="compositionally biased region" description="Basic and acidic residues" evidence="8">
    <location>
        <begin position="233"/>
        <end position="242"/>
    </location>
</feature>
<name>A0A7N0T637_KALFE</name>
<keyword evidence="7" id="KW-0927">Auxin signaling pathway</keyword>
<evidence type="ECO:0000256" key="5">
    <source>
        <dbReference type="ARBA" id="ARBA00022475"/>
    </source>
</evidence>
<feature type="region of interest" description="Disordered" evidence="8">
    <location>
        <begin position="87"/>
        <end position="107"/>
    </location>
</feature>
<dbReference type="Proteomes" id="UP000594263">
    <property type="component" value="Unplaced"/>
</dbReference>
<comment type="subcellular location">
    <subcellularLocation>
        <location evidence="2">Cell membrane</location>
    </subcellularLocation>
</comment>
<dbReference type="GO" id="GO:0009734">
    <property type="term" value="P:auxin-activated signaling pathway"/>
    <property type="evidence" value="ECO:0007669"/>
    <property type="project" value="UniProtKB-KW"/>
</dbReference>
<dbReference type="GO" id="GO:0005886">
    <property type="term" value="C:plasma membrane"/>
    <property type="evidence" value="ECO:0007669"/>
    <property type="project" value="UniProtKB-SubCell"/>
</dbReference>
<evidence type="ECO:0000256" key="4">
    <source>
        <dbReference type="ARBA" id="ARBA00022448"/>
    </source>
</evidence>
<organism evidence="9 10">
    <name type="scientific">Kalanchoe fedtschenkoi</name>
    <name type="common">Lavender scallops</name>
    <name type="synonym">South American air plant</name>
    <dbReference type="NCBI Taxonomy" id="63787"/>
    <lineage>
        <taxon>Eukaryota</taxon>
        <taxon>Viridiplantae</taxon>
        <taxon>Streptophyta</taxon>
        <taxon>Embryophyta</taxon>
        <taxon>Tracheophyta</taxon>
        <taxon>Spermatophyta</taxon>
        <taxon>Magnoliopsida</taxon>
        <taxon>eudicotyledons</taxon>
        <taxon>Gunneridae</taxon>
        <taxon>Pentapetalae</taxon>
        <taxon>Saxifragales</taxon>
        <taxon>Crassulaceae</taxon>
        <taxon>Kalanchoe</taxon>
    </lineage>
</organism>
<feature type="region of interest" description="Disordered" evidence="8">
    <location>
        <begin position="223"/>
        <end position="293"/>
    </location>
</feature>
<keyword evidence="5" id="KW-1003">Cell membrane</keyword>
<sequence>MATRSSVARCYNPLKTNIYLKPPQDSERRDSFEIGVFEASSYYASYVSESALDDAKILDCVQEDEKEDHSMRRNSIKNTPVVQCCDEREQTKKISKKHKKQQPSSPSAKLASYLNSLFNQTRLSKLKRKPPLFEDDGRSSSMSVARYADMVETASVHSCPTYSSSFTRPTPTSSHTRLAHVTRLGYKDFRSYSSHSRKQSVMEADGERWPALTWFDQELNTRKRVSSNTVSKESNEVLKEDKDDSAESDSSSDLFELQNDALQRRLGSRSGELPVHGTTNLMKNIKPRHVLNQ</sequence>
<keyword evidence="10" id="KW-1185">Reference proteome</keyword>
<dbReference type="InterPro" id="IPR039621">
    <property type="entry name" value="BG1-like"/>
</dbReference>
<dbReference type="Gramene" id="Kaladp0024s0153.1.v1.1">
    <property type="protein sequence ID" value="Kaladp0024s0153.1.v1.1.CDS.1"/>
    <property type="gene ID" value="Kaladp0024s0153.v1.1"/>
</dbReference>
<evidence type="ECO:0000256" key="1">
    <source>
        <dbReference type="ARBA" id="ARBA00002281"/>
    </source>
</evidence>
<comment type="similarity">
    <text evidence="3">Belongs to the BIG GRAIN 1 (BG1) plant protein family.</text>
</comment>
<dbReference type="AlphaFoldDB" id="A0A7N0T637"/>
<dbReference type="PANTHER" id="PTHR33541:SF11">
    <property type="entry name" value="PROTEIN BIG GRAIN 1-LIKE E"/>
    <property type="match status" value="1"/>
</dbReference>
<protein>
    <submittedName>
        <fullName evidence="9">Uncharacterized protein</fullName>
    </submittedName>
</protein>
<evidence type="ECO:0000313" key="9">
    <source>
        <dbReference type="EnsemblPlants" id="Kaladp0024s0153.1.v1.1.CDS.1"/>
    </source>
</evidence>
<evidence type="ECO:0000256" key="2">
    <source>
        <dbReference type="ARBA" id="ARBA00004236"/>
    </source>
</evidence>
<dbReference type="PANTHER" id="PTHR33541">
    <property type="entry name" value="PROTEIN BIG GRAIN 1-LIKE A-RELATED"/>
    <property type="match status" value="1"/>
</dbReference>
<evidence type="ECO:0000256" key="8">
    <source>
        <dbReference type="SAM" id="MobiDB-lite"/>
    </source>
</evidence>
<proteinExistence type="inferred from homology"/>
<evidence type="ECO:0000256" key="7">
    <source>
        <dbReference type="ARBA" id="ARBA00023294"/>
    </source>
</evidence>
<keyword evidence="4" id="KW-0813">Transport</keyword>
<evidence type="ECO:0000256" key="6">
    <source>
        <dbReference type="ARBA" id="ARBA00023136"/>
    </source>
</evidence>
<comment type="function">
    <text evidence="1">Involved in auxin transport. Regulator of the auxin signaling pathway.</text>
</comment>
<evidence type="ECO:0000256" key="3">
    <source>
        <dbReference type="ARBA" id="ARBA00010067"/>
    </source>
</evidence>
<evidence type="ECO:0000313" key="10">
    <source>
        <dbReference type="Proteomes" id="UP000594263"/>
    </source>
</evidence>
<accession>A0A7N0T637</accession>
<reference evidence="9" key="1">
    <citation type="submission" date="2021-01" db="UniProtKB">
        <authorList>
            <consortium name="EnsemblPlants"/>
        </authorList>
    </citation>
    <scope>IDENTIFICATION</scope>
</reference>
<keyword evidence="6" id="KW-0472">Membrane</keyword>